<dbReference type="Pfam" id="PF14223">
    <property type="entry name" value="Retrotran_gag_2"/>
    <property type="match status" value="1"/>
</dbReference>
<name>A0AAV0DZM5_9ASTE</name>
<protein>
    <recommendedName>
        <fullName evidence="4">Retrovirus-related Pol polyprotein from transposon TNT 1-94</fullName>
    </recommendedName>
</protein>
<feature type="compositionally biased region" description="Basic and acidic residues" evidence="1">
    <location>
        <begin position="216"/>
        <end position="225"/>
    </location>
</feature>
<sequence length="225" mass="25821">MQFDETDYGFWKLQIEDYLYGRDLYQPLDDKPEDMKESDWKLLDRKAMSVVRLSLSRNIALHTVKAKTTKEMLQILSDMYEKPSAVNKVHLMRHLFNLKMSEGTCVVDHLNEFNVITTQLSAVEIKFDDEIHALILLSSLPESWNGTMTAVSASSGKEKLKFDEVRNLVVSEEIRRKESGLASRLALSTENRGRINSKSKSNRDRSRSKSKSNSKGKKDISQIKC</sequence>
<gene>
    <name evidence="2" type="ORF">CEPIT_LOCUS18925</name>
</gene>
<dbReference type="EMBL" id="CAMAPF010000158">
    <property type="protein sequence ID" value="CAH9109835.1"/>
    <property type="molecule type" value="Genomic_DNA"/>
</dbReference>
<feature type="region of interest" description="Disordered" evidence="1">
    <location>
        <begin position="185"/>
        <end position="225"/>
    </location>
</feature>
<evidence type="ECO:0000256" key="1">
    <source>
        <dbReference type="SAM" id="MobiDB-lite"/>
    </source>
</evidence>
<dbReference type="Proteomes" id="UP001152523">
    <property type="component" value="Unassembled WGS sequence"/>
</dbReference>
<evidence type="ECO:0000313" key="2">
    <source>
        <dbReference type="EMBL" id="CAH9109835.1"/>
    </source>
</evidence>
<dbReference type="AlphaFoldDB" id="A0AAV0DZM5"/>
<comment type="caution">
    <text evidence="2">The sequence shown here is derived from an EMBL/GenBank/DDBJ whole genome shotgun (WGS) entry which is preliminary data.</text>
</comment>
<keyword evidence="3" id="KW-1185">Reference proteome</keyword>
<evidence type="ECO:0000313" key="3">
    <source>
        <dbReference type="Proteomes" id="UP001152523"/>
    </source>
</evidence>
<proteinExistence type="predicted"/>
<accession>A0AAV0DZM5</accession>
<organism evidence="2 3">
    <name type="scientific">Cuscuta epithymum</name>
    <dbReference type="NCBI Taxonomy" id="186058"/>
    <lineage>
        <taxon>Eukaryota</taxon>
        <taxon>Viridiplantae</taxon>
        <taxon>Streptophyta</taxon>
        <taxon>Embryophyta</taxon>
        <taxon>Tracheophyta</taxon>
        <taxon>Spermatophyta</taxon>
        <taxon>Magnoliopsida</taxon>
        <taxon>eudicotyledons</taxon>
        <taxon>Gunneridae</taxon>
        <taxon>Pentapetalae</taxon>
        <taxon>asterids</taxon>
        <taxon>lamiids</taxon>
        <taxon>Solanales</taxon>
        <taxon>Convolvulaceae</taxon>
        <taxon>Cuscuteae</taxon>
        <taxon>Cuscuta</taxon>
        <taxon>Cuscuta subgen. Cuscuta</taxon>
    </lineage>
</organism>
<dbReference type="PANTHER" id="PTHR47481:SF14">
    <property type="entry name" value="RETROTRANSPOSON COPIA-LIKE N-TERMINAL DOMAIN-CONTAINING PROTEIN"/>
    <property type="match status" value="1"/>
</dbReference>
<dbReference type="PANTHER" id="PTHR47481">
    <property type="match status" value="1"/>
</dbReference>
<evidence type="ECO:0008006" key="4">
    <source>
        <dbReference type="Google" id="ProtNLM"/>
    </source>
</evidence>
<reference evidence="2" key="1">
    <citation type="submission" date="2022-07" db="EMBL/GenBank/DDBJ databases">
        <authorList>
            <person name="Macas J."/>
            <person name="Novak P."/>
            <person name="Neumann P."/>
        </authorList>
    </citation>
    <scope>NUCLEOTIDE SEQUENCE</scope>
</reference>